<dbReference type="AlphaFoldDB" id="A0A2T4CXN6"/>
<dbReference type="EMBL" id="PYVN01000022">
    <property type="protein sequence ID" value="PTB86333.1"/>
    <property type="molecule type" value="Genomic_DNA"/>
</dbReference>
<feature type="transmembrane region" description="Helical" evidence="1">
    <location>
        <begin position="31"/>
        <end position="51"/>
    </location>
</feature>
<keyword evidence="1" id="KW-1133">Transmembrane helix</keyword>
<evidence type="ECO:0000313" key="2">
    <source>
        <dbReference type="EMBL" id="PTB86333.1"/>
    </source>
</evidence>
<organism evidence="2">
    <name type="scientific">Pseudidiomarina aestuarii</name>
    <dbReference type="NCBI Taxonomy" id="624146"/>
    <lineage>
        <taxon>Bacteria</taxon>
        <taxon>Pseudomonadati</taxon>
        <taxon>Pseudomonadota</taxon>
        <taxon>Gammaproteobacteria</taxon>
        <taxon>Alteromonadales</taxon>
        <taxon>Idiomarinaceae</taxon>
        <taxon>Pseudidiomarina</taxon>
    </lineage>
</organism>
<gene>
    <name evidence="2" type="ORF">C9940_02815</name>
</gene>
<comment type="caution">
    <text evidence="2">The sequence shown here is derived from an EMBL/GenBank/DDBJ whole genome shotgun (WGS) entry which is preliminary data.</text>
</comment>
<accession>A0A2T4CXN6</accession>
<proteinExistence type="predicted"/>
<keyword evidence="1" id="KW-0472">Membrane</keyword>
<reference evidence="2" key="1">
    <citation type="submission" date="2018-03" db="EMBL/GenBank/DDBJ databases">
        <title>Cross-interface Injection: A General Nanoliter Liquid Handling Method Applied to Single Cells Genome Amplification Automated Nanoliter Liquid Handling Applied to Single Cell Multiple Displacement Amplification.</title>
        <authorList>
            <person name="Yun J."/>
            <person name="Xu P."/>
            <person name="Xu J."/>
            <person name="Dai X."/>
            <person name="Wang Y."/>
            <person name="Zheng X."/>
            <person name="Cao C."/>
            <person name="Yi Q."/>
            <person name="Zhu Y."/>
            <person name="Wang L."/>
            <person name="Dong Z."/>
            <person name="Huang Y."/>
            <person name="Huang L."/>
            <person name="Du W."/>
        </authorList>
    </citation>
    <scope>NUCLEOTIDE SEQUENCE [LARGE SCALE GENOMIC DNA]</scope>
    <source>
        <strain evidence="2">Z-D3-2</strain>
    </source>
</reference>
<name>A0A2T4CXN6_9GAMM</name>
<sequence length="65" mass="7683">MWAGHWLWMLMFAIVVVIPVWRICQRTGYPGWLGVQILIPIANLVLLYFIAFSSWTTDKMRNQDD</sequence>
<feature type="transmembrane region" description="Helical" evidence="1">
    <location>
        <begin position="6"/>
        <end position="24"/>
    </location>
</feature>
<evidence type="ECO:0008006" key="3">
    <source>
        <dbReference type="Google" id="ProtNLM"/>
    </source>
</evidence>
<keyword evidence="1" id="KW-0812">Transmembrane</keyword>
<protein>
    <recommendedName>
        <fullName evidence="3">DUF805 domain-containing protein</fullName>
    </recommendedName>
</protein>
<evidence type="ECO:0000256" key="1">
    <source>
        <dbReference type="SAM" id="Phobius"/>
    </source>
</evidence>